<comment type="function">
    <text evidence="10">The phosphoenolpyruvate-dependent sugar phosphotransferase system (sugar PTS), a major carbohydrate active transport system, catalyzes the phosphorylation of incoming sugar substrates concomitantly with their translocation across the cell membrane. The enzyme II UlaABC PTS system is involved in ascorbate transport.</text>
</comment>
<evidence type="ECO:0000256" key="9">
    <source>
        <dbReference type="ARBA" id="ARBA00023136"/>
    </source>
</evidence>
<evidence type="ECO:0000256" key="6">
    <source>
        <dbReference type="ARBA" id="ARBA00022683"/>
    </source>
</evidence>
<keyword evidence="3" id="KW-0813">Transport</keyword>
<keyword evidence="9 14" id="KW-0472">Membrane</keyword>
<dbReference type="GO" id="GO:0009401">
    <property type="term" value="P:phosphoenolpyruvate-dependent sugar phosphotransferase system"/>
    <property type="evidence" value="ECO:0007669"/>
    <property type="project" value="UniProtKB-KW"/>
</dbReference>
<dbReference type="InterPro" id="IPR004703">
    <property type="entry name" value="PTS_sugar-sp_permease"/>
</dbReference>
<dbReference type="PANTHER" id="PTHR33843:SF4">
    <property type="entry name" value="ASCORBATE-SPECIFIC PTS SYSTEM EIIC COMPONENT"/>
    <property type="match status" value="1"/>
</dbReference>
<evidence type="ECO:0000313" key="15">
    <source>
        <dbReference type="EMBL" id="VYT65079.1"/>
    </source>
</evidence>
<evidence type="ECO:0000256" key="10">
    <source>
        <dbReference type="ARBA" id="ARBA00037387"/>
    </source>
</evidence>
<feature type="transmembrane region" description="Helical" evidence="14">
    <location>
        <begin position="157"/>
        <end position="180"/>
    </location>
</feature>
<feature type="transmembrane region" description="Helical" evidence="14">
    <location>
        <begin position="37"/>
        <end position="58"/>
    </location>
</feature>
<keyword evidence="5" id="KW-0762">Sugar transport</keyword>
<gene>
    <name evidence="15" type="primary">ulaA_2</name>
    <name evidence="15" type="ORF">LRLFYP97_01491</name>
</gene>
<comment type="subcellular location">
    <subcellularLocation>
        <location evidence="1">Cell membrane</location>
        <topology evidence="1">Multi-pass membrane protein</topology>
    </subcellularLocation>
</comment>
<dbReference type="EMBL" id="CACRTK010000027">
    <property type="protein sequence ID" value="VYT65079.1"/>
    <property type="molecule type" value="Genomic_DNA"/>
</dbReference>
<keyword evidence="4" id="KW-1003">Cell membrane</keyword>
<reference evidence="15" key="1">
    <citation type="submission" date="2019-11" db="EMBL/GenBank/DDBJ databases">
        <authorList>
            <person name="Feng L."/>
        </authorList>
    </citation>
    <scope>NUCLEOTIDE SEQUENCE</scope>
    <source>
        <strain evidence="15">LrhamnosusLFYP97</strain>
    </source>
</reference>
<evidence type="ECO:0000256" key="13">
    <source>
        <dbReference type="ARBA" id="ARBA00042859"/>
    </source>
</evidence>
<feature type="transmembrane region" description="Helical" evidence="14">
    <location>
        <begin position="115"/>
        <end position="137"/>
    </location>
</feature>
<comment type="subunit">
    <text evidence="2">Homodimer.</text>
</comment>
<feature type="transmembrane region" description="Helical" evidence="14">
    <location>
        <begin position="200"/>
        <end position="227"/>
    </location>
</feature>
<evidence type="ECO:0000256" key="7">
    <source>
        <dbReference type="ARBA" id="ARBA00022692"/>
    </source>
</evidence>
<evidence type="ECO:0000256" key="8">
    <source>
        <dbReference type="ARBA" id="ARBA00022989"/>
    </source>
</evidence>
<dbReference type="AlphaFoldDB" id="A0A6N2YED6"/>
<evidence type="ECO:0000256" key="14">
    <source>
        <dbReference type="SAM" id="Phobius"/>
    </source>
</evidence>
<keyword evidence="8 14" id="KW-1133">Transmembrane helix</keyword>
<dbReference type="PANTHER" id="PTHR33843">
    <property type="entry name" value="ASCORBATE-SPECIFIC PTS SYSTEM EIIC COMPONENT"/>
    <property type="match status" value="1"/>
</dbReference>
<evidence type="ECO:0000256" key="3">
    <source>
        <dbReference type="ARBA" id="ARBA00022448"/>
    </source>
</evidence>
<feature type="transmembrane region" description="Helical" evidence="14">
    <location>
        <begin position="315"/>
        <end position="334"/>
    </location>
</feature>
<organism evidence="15">
    <name type="scientific">Lacticaseibacillus rhamnosus</name>
    <name type="common">Lactobacillus rhamnosus</name>
    <dbReference type="NCBI Taxonomy" id="47715"/>
    <lineage>
        <taxon>Bacteria</taxon>
        <taxon>Bacillati</taxon>
        <taxon>Bacillota</taxon>
        <taxon>Bacilli</taxon>
        <taxon>Lactobacillales</taxon>
        <taxon>Lactobacillaceae</taxon>
        <taxon>Lacticaseibacillus</taxon>
    </lineage>
</organism>
<feature type="transmembrane region" description="Helical" evidence="14">
    <location>
        <begin position="12"/>
        <end position="31"/>
    </location>
</feature>
<dbReference type="InterPro" id="IPR051562">
    <property type="entry name" value="Ascorbate-PTS_EIIC"/>
</dbReference>
<evidence type="ECO:0000256" key="1">
    <source>
        <dbReference type="ARBA" id="ARBA00004651"/>
    </source>
</evidence>
<evidence type="ECO:0000256" key="12">
    <source>
        <dbReference type="ARBA" id="ARBA00039702"/>
    </source>
</evidence>
<keyword evidence="7 14" id="KW-0812">Transmembrane</keyword>
<proteinExistence type="inferred from homology"/>
<evidence type="ECO:0000256" key="4">
    <source>
        <dbReference type="ARBA" id="ARBA00022475"/>
    </source>
</evidence>
<feature type="transmembrane region" description="Helical" evidence="14">
    <location>
        <begin position="233"/>
        <end position="254"/>
    </location>
</feature>
<accession>A0A6N2YED6</accession>
<comment type="similarity">
    <text evidence="11">Belongs to the UlaA family.</text>
</comment>
<evidence type="ECO:0000256" key="2">
    <source>
        <dbReference type="ARBA" id="ARBA00011738"/>
    </source>
</evidence>
<sequence length="346" mass="36418">MNCKLGKFKYIYLTGHAFFYQACIIAVVLTTTGMNNVLMIAVGGLFLGMCGSVFPAIIQPFTKQITGTDDVALAHTGNFGYMIAGYIGKWFGNKNKSTEDINFPKGLAFLRDSTVSIALTMMVVYLTVALFTGSTYIETKLSAGTNFIVFSLQQAGTFAAGVYIILAGVRMILAEIIPAFKGISERLVPNSKPGLDCPIVFPYAPNAVLIGFFSSFLGGIVSLIIMALTGTTIVIPGVVPHFFCGATSAVYGNATGGIRGAVLGSFVQGVVISFMPLFLMPLVSNLGFTGSTFSDTDYGIIGLLLGQSSRMGGQIAVIAVIAVVGITMFLLTAVSAKNKGKDEEAA</sequence>
<dbReference type="GO" id="GO:0005886">
    <property type="term" value="C:plasma membrane"/>
    <property type="evidence" value="ECO:0007669"/>
    <property type="project" value="UniProtKB-SubCell"/>
</dbReference>
<evidence type="ECO:0000256" key="11">
    <source>
        <dbReference type="ARBA" id="ARBA00038218"/>
    </source>
</evidence>
<name>A0A6N2YED6_LACRH</name>
<evidence type="ECO:0000256" key="5">
    <source>
        <dbReference type="ARBA" id="ARBA00022597"/>
    </source>
</evidence>
<protein>
    <recommendedName>
        <fullName evidence="12">Ascorbate-specific PTS system EIIC component</fullName>
    </recommendedName>
    <alternativeName>
        <fullName evidence="13">Ascorbate-specific permease IIC component UlaA</fullName>
    </alternativeName>
</protein>
<feature type="transmembrane region" description="Helical" evidence="14">
    <location>
        <begin position="261"/>
        <end position="283"/>
    </location>
</feature>
<keyword evidence="6" id="KW-0598">Phosphotransferase system</keyword>
<dbReference type="Pfam" id="PF03611">
    <property type="entry name" value="EIIC-GAT"/>
    <property type="match status" value="1"/>
</dbReference>